<organism evidence="7 8">
    <name type="scientific">Pseudomonas luteola</name>
    <dbReference type="NCBI Taxonomy" id="47886"/>
    <lineage>
        <taxon>Bacteria</taxon>
        <taxon>Pseudomonadati</taxon>
        <taxon>Pseudomonadota</taxon>
        <taxon>Gammaproteobacteria</taxon>
        <taxon>Pseudomonadales</taxon>
        <taxon>Pseudomonadaceae</taxon>
        <taxon>Pseudomonas</taxon>
    </lineage>
</organism>
<comment type="function">
    <text evidence="5">Regulatory protein of the TOL plasmid xyl operons. XylS activates the xylXYZLTEGFJQKIH operon required for the degradation of toluene, m-xylene and p-xylene.</text>
</comment>
<dbReference type="PROSITE" id="PS01124">
    <property type="entry name" value="HTH_ARAC_FAMILY_2"/>
    <property type="match status" value="1"/>
</dbReference>
<dbReference type="GO" id="GO:0005737">
    <property type="term" value="C:cytoplasm"/>
    <property type="evidence" value="ECO:0007669"/>
    <property type="project" value="UniProtKB-SubCell"/>
</dbReference>
<sequence length="334" mass="37729">MHQDIKAALPVKARMHHTHTQDVSEHSHAMTGWALHYDQVSSGRFEGELIDIQLDWMHLTRDRCNQALRKNGSAWPGAITFSLPLNEACELHCAGHSLREASLLVARGAHLPELQTPANLDLLCITVAEAELLPILEQQQSPFTLDDLPKCYRLRPHQRYSEFVRLLDDIANTQSQSQGLLKHEAIRNGIRETVLLHLLDLLDAGEEVPALTPTARKRMVDRAREYALSCQETPPSILELCNRIGASRRKLQYCFQEALGVNPTTYLRTLRLNAAHRALCHSDGTVSVQDVAAQWGFWHLSRFANDYAKLFGEKPSATLRRVREDYMTSFAKSG</sequence>
<evidence type="ECO:0000256" key="3">
    <source>
        <dbReference type="ARBA" id="ARBA00023125"/>
    </source>
</evidence>
<dbReference type="InterPro" id="IPR050204">
    <property type="entry name" value="AraC_XylS_family_regulators"/>
</dbReference>
<feature type="domain" description="HTH araC/xylS-type" evidence="6">
    <location>
        <begin position="221"/>
        <end position="321"/>
    </location>
</feature>
<dbReference type="SMART" id="SM00342">
    <property type="entry name" value="HTH_ARAC"/>
    <property type="match status" value="1"/>
</dbReference>
<dbReference type="RefSeq" id="WP_010799037.1">
    <property type="nucleotide sequence ID" value="NZ_UAUF01000015.1"/>
</dbReference>
<evidence type="ECO:0000256" key="5">
    <source>
        <dbReference type="ARBA" id="ARBA00037345"/>
    </source>
</evidence>
<dbReference type="InterPro" id="IPR018062">
    <property type="entry name" value="HTH_AraC-typ_CS"/>
</dbReference>
<dbReference type="SUPFAM" id="SSF46689">
    <property type="entry name" value="Homeodomain-like"/>
    <property type="match status" value="2"/>
</dbReference>
<dbReference type="PANTHER" id="PTHR46796">
    <property type="entry name" value="HTH-TYPE TRANSCRIPTIONAL ACTIVATOR RHAS-RELATED"/>
    <property type="match status" value="1"/>
</dbReference>
<proteinExistence type="predicted"/>
<dbReference type="EMBL" id="UAUF01000015">
    <property type="protein sequence ID" value="SPZ16359.1"/>
    <property type="molecule type" value="Genomic_DNA"/>
</dbReference>
<accession>A0A2X2F6L5</accession>
<dbReference type="GO" id="GO:0003700">
    <property type="term" value="F:DNA-binding transcription factor activity"/>
    <property type="evidence" value="ECO:0007669"/>
    <property type="project" value="InterPro"/>
</dbReference>
<name>A0A2X2F6L5_PSELU</name>
<keyword evidence="3" id="KW-0238">DNA-binding</keyword>
<comment type="subcellular location">
    <subcellularLocation>
        <location evidence="1">Cytoplasm</location>
    </subcellularLocation>
</comment>
<dbReference type="AlphaFoldDB" id="A0A2X2F6L5"/>
<dbReference type="GO" id="GO:0009893">
    <property type="term" value="P:positive regulation of metabolic process"/>
    <property type="evidence" value="ECO:0007669"/>
    <property type="project" value="UniProtKB-ARBA"/>
</dbReference>
<dbReference type="GO" id="GO:0043565">
    <property type="term" value="F:sequence-specific DNA binding"/>
    <property type="evidence" value="ECO:0007669"/>
    <property type="project" value="InterPro"/>
</dbReference>
<dbReference type="PROSITE" id="PS00041">
    <property type="entry name" value="HTH_ARAC_FAMILY_1"/>
    <property type="match status" value="1"/>
</dbReference>
<evidence type="ECO:0000256" key="2">
    <source>
        <dbReference type="ARBA" id="ARBA00023015"/>
    </source>
</evidence>
<dbReference type="Proteomes" id="UP000250443">
    <property type="component" value="Unassembled WGS sequence"/>
</dbReference>
<evidence type="ECO:0000313" key="7">
    <source>
        <dbReference type="EMBL" id="SPZ16359.1"/>
    </source>
</evidence>
<dbReference type="InterPro" id="IPR009057">
    <property type="entry name" value="Homeodomain-like_sf"/>
</dbReference>
<dbReference type="Gene3D" id="1.10.10.60">
    <property type="entry name" value="Homeodomain-like"/>
    <property type="match status" value="1"/>
</dbReference>
<dbReference type="InterPro" id="IPR018060">
    <property type="entry name" value="HTH_AraC"/>
</dbReference>
<keyword evidence="4" id="KW-0804">Transcription</keyword>
<protein>
    <submittedName>
        <fullName evidence="7">AraC family transcriptional regulator</fullName>
    </submittedName>
</protein>
<keyword evidence="2" id="KW-0805">Transcription regulation</keyword>
<evidence type="ECO:0000256" key="1">
    <source>
        <dbReference type="ARBA" id="ARBA00004496"/>
    </source>
</evidence>
<reference evidence="7 8" key="1">
    <citation type="submission" date="2018-06" db="EMBL/GenBank/DDBJ databases">
        <authorList>
            <consortium name="Pathogen Informatics"/>
            <person name="Doyle S."/>
        </authorList>
    </citation>
    <scope>NUCLEOTIDE SEQUENCE [LARGE SCALE GENOMIC DNA]</scope>
    <source>
        <strain evidence="7 8">NCTC11842</strain>
    </source>
</reference>
<evidence type="ECO:0000313" key="8">
    <source>
        <dbReference type="Proteomes" id="UP000250443"/>
    </source>
</evidence>
<dbReference type="PANTHER" id="PTHR46796:SF12">
    <property type="entry name" value="HTH-TYPE DNA-BINDING TRANSCRIPTIONAL ACTIVATOR EUTR"/>
    <property type="match status" value="1"/>
</dbReference>
<evidence type="ECO:0000259" key="6">
    <source>
        <dbReference type="PROSITE" id="PS01124"/>
    </source>
</evidence>
<evidence type="ECO:0000256" key="4">
    <source>
        <dbReference type="ARBA" id="ARBA00023163"/>
    </source>
</evidence>
<dbReference type="Pfam" id="PF12833">
    <property type="entry name" value="HTH_18"/>
    <property type="match status" value="1"/>
</dbReference>
<gene>
    <name evidence="7" type="ORF">NCTC11842_05391</name>
</gene>